<dbReference type="CDD" id="cd01741">
    <property type="entry name" value="GATase1_1"/>
    <property type="match status" value="1"/>
</dbReference>
<protein>
    <submittedName>
        <fullName evidence="2">Type 1 glutamine amidotransferase</fullName>
    </submittedName>
</protein>
<evidence type="ECO:0000259" key="1">
    <source>
        <dbReference type="Pfam" id="PF00117"/>
    </source>
</evidence>
<dbReference type="GO" id="GO:0005829">
    <property type="term" value="C:cytosol"/>
    <property type="evidence" value="ECO:0007669"/>
    <property type="project" value="TreeGrafter"/>
</dbReference>
<proteinExistence type="predicted"/>
<name>A0A7C3RM46_ARCFL</name>
<keyword evidence="2" id="KW-0808">Transferase</keyword>
<comment type="caution">
    <text evidence="2">The sequence shown here is derived from an EMBL/GenBank/DDBJ whole genome shotgun (WGS) entry which is preliminary data.</text>
</comment>
<feature type="domain" description="Glutamine amidotransferase" evidence="1">
    <location>
        <begin position="26"/>
        <end position="166"/>
    </location>
</feature>
<reference evidence="2" key="1">
    <citation type="journal article" date="2020" name="mSystems">
        <title>Genome- and Community-Level Interaction Insights into Carbon Utilization and Element Cycling Functions of Hydrothermarchaeota in Hydrothermal Sediment.</title>
        <authorList>
            <person name="Zhou Z."/>
            <person name="Liu Y."/>
            <person name="Xu W."/>
            <person name="Pan J."/>
            <person name="Luo Z.H."/>
            <person name="Li M."/>
        </authorList>
    </citation>
    <scope>NUCLEOTIDE SEQUENCE [LARGE SCALE GENOMIC DNA]</scope>
    <source>
        <strain evidence="2">SpSt-87</strain>
    </source>
</reference>
<dbReference type="GO" id="GO:0016740">
    <property type="term" value="F:transferase activity"/>
    <property type="evidence" value="ECO:0007669"/>
    <property type="project" value="UniProtKB-KW"/>
</dbReference>
<dbReference type="EMBL" id="DTLB01000025">
    <property type="protein sequence ID" value="HFW32209.1"/>
    <property type="molecule type" value="Genomic_DNA"/>
</dbReference>
<dbReference type="PROSITE" id="PS51273">
    <property type="entry name" value="GATASE_TYPE_1"/>
    <property type="match status" value="1"/>
</dbReference>
<dbReference type="InterPro" id="IPR044992">
    <property type="entry name" value="ChyE-like"/>
</dbReference>
<dbReference type="InterPro" id="IPR029062">
    <property type="entry name" value="Class_I_gatase-like"/>
</dbReference>
<gene>
    <name evidence="2" type="ORF">ENW66_04560</name>
</gene>
<evidence type="ECO:0000313" key="2">
    <source>
        <dbReference type="EMBL" id="HFW32209.1"/>
    </source>
</evidence>
<sequence length="213" mass="24834">MIIAAIKNHPAEGLGYIEEIFSREGVEFYYVDAYANAKISDFDALIILGGPMGVYEAEKHPFLKWEMELVRQNYKDKPVFGICLGAQLIAASLGARVYPFIREIGWRKVRRVAEAPLPEEIEVFQWHGDTFDLAENARLIYEGEDVRNQCFIAGKAFAVQFHIEITFDIIEKWVLREKKLSEEEKWRIIEESREKIKAQNELCEKFVEFFFTL</sequence>
<dbReference type="Gene3D" id="3.40.50.880">
    <property type="match status" value="1"/>
</dbReference>
<dbReference type="SUPFAM" id="SSF52317">
    <property type="entry name" value="Class I glutamine amidotransferase-like"/>
    <property type="match status" value="1"/>
</dbReference>
<accession>A0A7C3RM46</accession>
<keyword evidence="2" id="KW-0315">Glutamine amidotransferase</keyword>
<dbReference type="Pfam" id="PF00117">
    <property type="entry name" value="GATase"/>
    <property type="match status" value="1"/>
</dbReference>
<organism evidence="2">
    <name type="scientific">Archaeoglobus fulgidus</name>
    <dbReference type="NCBI Taxonomy" id="2234"/>
    <lineage>
        <taxon>Archaea</taxon>
        <taxon>Methanobacteriati</taxon>
        <taxon>Methanobacteriota</taxon>
        <taxon>Archaeoglobi</taxon>
        <taxon>Archaeoglobales</taxon>
        <taxon>Archaeoglobaceae</taxon>
        <taxon>Archaeoglobus</taxon>
    </lineage>
</organism>
<dbReference type="AlphaFoldDB" id="A0A7C3RM46"/>
<dbReference type="InterPro" id="IPR017926">
    <property type="entry name" value="GATASE"/>
</dbReference>
<dbReference type="PANTHER" id="PTHR42695">
    <property type="entry name" value="GLUTAMINE AMIDOTRANSFERASE YLR126C-RELATED"/>
    <property type="match status" value="1"/>
</dbReference>
<dbReference type="PANTHER" id="PTHR42695:SF5">
    <property type="entry name" value="GLUTAMINE AMIDOTRANSFERASE YLR126C-RELATED"/>
    <property type="match status" value="1"/>
</dbReference>